<dbReference type="Proteomes" id="UP000631114">
    <property type="component" value="Unassembled WGS sequence"/>
</dbReference>
<dbReference type="EMBL" id="JADFTS010000001">
    <property type="protein sequence ID" value="KAF9625729.1"/>
    <property type="molecule type" value="Genomic_DNA"/>
</dbReference>
<evidence type="ECO:0000313" key="1">
    <source>
        <dbReference type="EMBL" id="KAF9625729.1"/>
    </source>
</evidence>
<keyword evidence="2" id="KW-1185">Reference proteome</keyword>
<comment type="caution">
    <text evidence="1">The sequence shown here is derived from an EMBL/GenBank/DDBJ whole genome shotgun (WGS) entry which is preliminary data.</text>
</comment>
<proteinExistence type="predicted"/>
<accession>A0A835IXV0</accession>
<gene>
    <name evidence="1" type="ORF">IFM89_026657</name>
</gene>
<reference evidence="1 2" key="1">
    <citation type="submission" date="2020-10" db="EMBL/GenBank/DDBJ databases">
        <title>The Coptis chinensis genome and diversification of protoberbering-type alkaloids.</title>
        <authorList>
            <person name="Wang B."/>
            <person name="Shu S."/>
            <person name="Song C."/>
            <person name="Liu Y."/>
        </authorList>
    </citation>
    <scope>NUCLEOTIDE SEQUENCE [LARGE SCALE GENOMIC DNA]</scope>
    <source>
        <strain evidence="1">HL-2020</strain>
        <tissue evidence="1">Leaf</tissue>
    </source>
</reference>
<name>A0A835IXV0_9MAGN</name>
<evidence type="ECO:0000313" key="2">
    <source>
        <dbReference type="Proteomes" id="UP000631114"/>
    </source>
</evidence>
<protein>
    <submittedName>
        <fullName evidence="1">Uncharacterized protein</fullName>
    </submittedName>
</protein>
<dbReference type="OrthoDB" id="1741757at2759"/>
<sequence length="101" mass="11339">MLAEIELIVHPGCGDNSSLDHDGGTTRVCQNVQYIEAGMLQKSLSWFERYHCKGKMSSECYSASIDAFGEHAHILEAEKAFICCQERKNVLSGNQEKKKEE</sequence>
<dbReference type="AlphaFoldDB" id="A0A835IXV0"/>
<organism evidence="1 2">
    <name type="scientific">Coptis chinensis</name>
    <dbReference type="NCBI Taxonomy" id="261450"/>
    <lineage>
        <taxon>Eukaryota</taxon>
        <taxon>Viridiplantae</taxon>
        <taxon>Streptophyta</taxon>
        <taxon>Embryophyta</taxon>
        <taxon>Tracheophyta</taxon>
        <taxon>Spermatophyta</taxon>
        <taxon>Magnoliopsida</taxon>
        <taxon>Ranunculales</taxon>
        <taxon>Ranunculaceae</taxon>
        <taxon>Coptidoideae</taxon>
        <taxon>Coptis</taxon>
    </lineage>
</organism>